<dbReference type="PROSITE" id="PS50935">
    <property type="entry name" value="SSB"/>
    <property type="match status" value="1"/>
</dbReference>
<reference evidence="5" key="1">
    <citation type="submission" date="2022-07" db="EMBL/GenBank/DDBJ databases">
        <title>Chromosome-level genome of Muraenolepis orangiensis.</title>
        <authorList>
            <person name="Kim J."/>
        </authorList>
    </citation>
    <scope>NUCLEOTIDE SEQUENCE</scope>
    <source>
        <strain evidence="5">KU_S4_2022</strain>
        <tissue evidence="5">Muscle</tissue>
    </source>
</reference>
<evidence type="ECO:0000256" key="3">
    <source>
        <dbReference type="ARBA" id="ARBA00023271"/>
    </source>
</evidence>
<dbReference type="GO" id="GO:0003697">
    <property type="term" value="F:single-stranded DNA binding"/>
    <property type="evidence" value="ECO:0007669"/>
    <property type="project" value="InterPro"/>
</dbReference>
<dbReference type="InterPro" id="IPR000424">
    <property type="entry name" value="Primosome_PriB/ssb"/>
</dbReference>
<evidence type="ECO:0000256" key="1">
    <source>
        <dbReference type="ARBA" id="ARBA00004436"/>
    </source>
</evidence>
<dbReference type="Gene3D" id="2.40.50.140">
    <property type="entry name" value="Nucleic acid-binding proteins"/>
    <property type="match status" value="1"/>
</dbReference>
<dbReference type="Pfam" id="PF00436">
    <property type="entry name" value="SSB"/>
    <property type="match status" value="1"/>
</dbReference>
<dbReference type="InterPro" id="IPR012340">
    <property type="entry name" value="NA-bd_OB-fold"/>
</dbReference>
<dbReference type="Proteomes" id="UP001148018">
    <property type="component" value="Unassembled WGS sequence"/>
</dbReference>
<dbReference type="OrthoDB" id="1078367at2759"/>
<evidence type="ECO:0000313" key="5">
    <source>
        <dbReference type="EMBL" id="KAJ3612444.1"/>
    </source>
</evidence>
<evidence type="ECO:0000313" key="6">
    <source>
        <dbReference type="Proteomes" id="UP001148018"/>
    </source>
</evidence>
<dbReference type="EMBL" id="JANIIK010000036">
    <property type="protein sequence ID" value="KAJ3612444.1"/>
    <property type="molecule type" value="Genomic_DNA"/>
</dbReference>
<evidence type="ECO:0000256" key="2">
    <source>
        <dbReference type="ARBA" id="ARBA00023125"/>
    </source>
</evidence>
<dbReference type="Pfam" id="PF15087">
    <property type="entry name" value="DUF4551"/>
    <property type="match status" value="1"/>
</dbReference>
<comment type="subcellular location">
    <subcellularLocation>
        <location evidence="1">Mitochondrion matrix</location>
        <location evidence="1">Mitochondrion nucleoid</location>
    </subcellularLocation>
</comment>
<name>A0A9Q0IVF4_9TELE</name>
<accession>A0A9Q0IVF4</accession>
<dbReference type="CDD" id="cd04496">
    <property type="entry name" value="SSB_OBF"/>
    <property type="match status" value="1"/>
</dbReference>
<dbReference type="InterPro" id="IPR027878">
    <property type="entry name" value="DUF4551"/>
</dbReference>
<keyword evidence="3" id="KW-0496">Mitochondrion</keyword>
<dbReference type="AlphaFoldDB" id="A0A9Q0IVF4"/>
<keyword evidence="2 4" id="KW-0238">DNA-binding</keyword>
<organism evidence="5 6">
    <name type="scientific">Muraenolepis orangiensis</name>
    <name type="common">Patagonian moray cod</name>
    <dbReference type="NCBI Taxonomy" id="630683"/>
    <lineage>
        <taxon>Eukaryota</taxon>
        <taxon>Metazoa</taxon>
        <taxon>Chordata</taxon>
        <taxon>Craniata</taxon>
        <taxon>Vertebrata</taxon>
        <taxon>Euteleostomi</taxon>
        <taxon>Actinopterygii</taxon>
        <taxon>Neopterygii</taxon>
        <taxon>Teleostei</taxon>
        <taxon>Neoteleostei</taxon>
        <taxon>Acanthomorphata</taxon>
        <taxon>Zeiogadaria</taxon>
        <taxon>Gadariae</taxon>
        <taxon>Gadiformes</taxon>
        <taxon>Muraenolepidoidei</taxon>
        <taxon>Muraenolepididae</taxon>
        <taxon>Muraenolepis</taxon>
    </lineage>
</organism>
<dbReference type="NCBIfam" id="TIGR00621">
    <property type="entry name" value="ssb"/>
    <property type="match status" value="1"/>
</dbReference>
<dbReference type="GO" id="GO:0042645">
    <property type="term" value="C:mitochondrial nucleoid"/>
    <property type="evidence" value="ECO:0007669"/>
    <property type="project" value="UniProtKB-SubCell"/>
</dbReference>
<dbReference type="SUPFAM" id="SSF50249">
    <property type="entry name" value="Nucleic acid-binding proteins"/>
    <property type="match status" value="1"/>
</dbReference>
<keyword evidence="3" id="KW-1135">Mitochondrion nucleoid</keyword>
<dbReference type="InterPro" id="IPR011344">
    <property type="entry name" value="ssDNA-bd"/>
</dbReference>
<comment type="caution">
    <text evidence="5">The sequence shown here is derived from an EMBL/GenBank/DDBJ whole genome shotgun (WGS) entry which is preliminary data.</text>
</comment>
<gene>
    <name evidence="5" type="ORF">NHX12_020720</name>
</gene>
<dbReference type="PANTHER" id="PTHR35354">
    <property type="entry name" value="RGD1561648"/>
    <property type="match status" value="1"/>
</dbReference>
<dbReference type="GO" id="GO:0006260">
    <property type="term" value="P:DNA replication"/>
    <property type="evidence" value="ECO:0007669"/>
    <property type="project" value="InterPro"/>
</dbReference>
<evidence type="ECO:0000256" key="4">
    <source>
        <dbReference type="PROSITE-ProRule" id="PRU00252"/>
    </source>
</evidence>
<proteinExistence type="predicted"/>
<dbReference type="PANTHER" id="PTHR35354:SF1">
    <property type="entry name" value="RGD1561648"/>
    <property type="match status" value="1"/>
</dbReference>
<protein>
    <submittedName>
        <fullName evidence="5">Uncharacterized protein</fullName>
    </submittedName>
</protein>
<keyword evidence="6" id="KW-1185">Reference proteome</keyword>
<sequence length="363" mass="40728">MLQEGLRLERLYLLLQELRTAAQRHSSDVCVFLVRTLEDSLHSCQSSELCTLIAQTLAVMFRETEVEPARHGMLTAKRGALAVRMLLAAVCDPQLHTHSQGPSLRCERQTLLAEYLDSVCWLLFELVLVGREAQQVVSALSDPGPPVLSPARSVLLFQRCRVLLAGLQHSRPLGHYLHSHFREEFRASERLPAHYPISRPALGLVHQLLALILHGPREKNPIELSSSELSGPHRERDDMLRSASAQIFRQLVRHKGTDTSLILERSINRVQLLGRVGQDPVMRQAEGRNPVTIFSMATNEMWRSGDAEAAPPGAEQSDVSQKTTWHRVSVFKPGLRDVAYQYIKKGYGPALYMTTIQVGVTME</sequence>